<dbReference type="STRING" id="930152.SAMN05216565_10883"/>
<dbReference type="RefSeq" id="WP_090856251.1">
    <property type="nucleotide sequence ID" value="NZ_FNJU01000008.1"/>
</dbReference>
<protein>
    <submittedName>
        <fullName evidence="7">Levansucrase</fullName>
    </submittedName>
</protein>
<feature type="active site" description="Proton donor/acceptor" evidence="2">
    <location>
        <position position="306"/>
    </location>
</feature>
<dbReference type="InterPro" id="IPR023296">
    <property type="entry name" value="Glyco_hydro_beta-prop_sf"/>
</dbReference>
<feature type="binding site" evidence="4">
    <location>
        <position position="273"/>
    </location>
    <ligand>
        <name>Ca(2+)</name>
        <dbReference type="ChEBI" id="CHEBI:29108"/>
        <label>1</label>
    </ligand>
</feature>
<dbReference type="EMBL" id="FNJU01000008">
    <property type="protein sequence ID" value="SDP83495.1"/>
    <property type="molecule type" value="Genomic_DNA"/>
</dbReference>
<dbReference type="OrthoDB" id="2210426at2"/>
<evidence type="ECO:0000256" key="1">
    <source>
        <dbReference type="ARBA" id="ARBA00006775"/>
    </source>
</evidence>
<evidence type="ECO:0000256" key="3">
    <source>
        <dbReference type="PIRSR" id="PIRSR603469-2"/>
    </source>
</evidence>
<reference evidence="8" key="1">
    <citation type="submission" date="2016-10" db="EMBL/GenBank/DDBJ databases">
        <authorList>
            <person name="Varghese N."/>
            <person name="Submissions S."/>
        </authorList>
    </citation>
    <scope>NUCLEOTIDE SEQUENCE [LARGE SCALE GENOMIC DNA]</scope>
    <source>
        <strain evidence="8">IBRC-M10078</strain>
    </source>
</reference>
<keyword evidence="8" id="KW-1185">Reference proteome</keyword>
<feature type="binding site" evidence="3">
    <location>
        <begin position="229"/>
        <end position="230"/>
    </location>
    <ligand>
        <name>substrate</name>
    </ligand>
</feature>
<feature type="binding site" evidence="3">
    <location>
        <position position="148"/>
    </location>
    <ligand>
        <name>substrate</name>
    </ligand>
</feature>
<dbReference type="CDD" id="cd08997">
    <property type="entry name" value="GH68"/>
    <property type="match status" value="1"/>
</dbReference>
<dbReference type="GO" id="GO:0050053">
    <property type="term" value="F:levansucrase activity"/>
    <property type="evidence" value="ECO:0007669"/>
    <property type="project" value="InterPro"/>
</dbReference>
<dbReference type="InterPro" id="IPR003469">
    <property type="entry name" value="Glyco_hydro_68"/>
</dbReference>
<accession>A0A1H0VZ42</accession>
<comment type="cofactor">
    <cofactor evidence="4">
        <name>Ca(2+)</name>
        <dbReference type="ChEBI" id="CHEBI:29108"/>
    </cofactor>
</comment>
<evidence type="ECO:0000256" key="4">
    <source>
        <dbReference type="PIRSR" id="PIRSR603469-3"/>
    </source>
</evidence>
<organism evidence="7 8">
    <name type="scientific">Litchfieldia salsa</name>
    <dbReference type="NCBI Taxonomy" id="930152"/>
    <lineage>
        <taxon>Bacteria</taxon>
        <taxon>Bacillati</taxon>
        <taxon>Bacillota</taxon>
        <taxon>Bacilli</taxon>
        <taxon>Bacillales</taxon>
        <taxon>Bacillaceae</taxon>
        <taxon>Litchfieldia</taxon>
    </lineage>
</organism>
<dbReference type="AlphaFoldDB" id="A0A1H0VZ42"/>
<name>A0A1H0VZ42_9BACI</name>
<feature type="site" description="Transition state stabilizer" evidence="5">
    <location>
        <position position="230"/>
    </location>
</feature>
<dbReference type="Pfam" id="PF02435">
    <property type="entry name" value="Glyco_hydro_68"/>
    <property type="match status" value="1"/>
</dbReference>
<feature type="binding site" evidence="3">
    <location>
        <begin position="304"/>
        <end position="306"/>
    </location>
    <ligand>
        <name>substrate</name>
    </ligand>
</feature>
<keyword evidence="4" id="KW-0106">Calcium</keyword>
<evidence type="ECO:0000313" key="8">
    <source>
        <dbReference type="Proteomes" id="UP000199159"/>
    </source>
</evidence>
<dbReference type="GO" id="GO:0009758">
    <property type="term" value="P:carbohydrate utilization"/>
    <property type="evidence" value="ECO:0007669"/>
    <property type="project" value="InterPro"/>
</dbReference>
<dbReference type="Proteomes" id="UP000199159">
    <property type="component" value="Unassembled WGS sequence"/>
</dbReference>
<sequence>MVNWNKEKLKSSFLVTLIAVAIICTSLVSIRVSAQENSDTFNWTREDVSKLTTSINNTAPTINKEELVEITSDSYIWDTWPLQYKNGLPAVVNGYKIIFALSVPKDVLPGKRHDSAEIHYFYSKDGKSWVSGGPIFKDGEALGSRQWAGSALINKDGKVHIFYTATGQKGEETITYEQRLATANAEILTTNSSVTFTNWSDHKVFLEPDGKYYQTVEQTSREESSYSFRDPYFFQDPKTAEEYIVFEANSAGALEERTCQSVSGNVENAKSYNGSIGIVKVVNDRFTEFELLSPLLEANCVNDELERPSIMVKGNHYYLFLKTHSDKFTPGLEAPEGLYGFASSTLVGGYKPLNGSGLVIGNPKSNPYQAYSWMVMSNGTVISFVNYVDVDGKTIEEIGQQAPDYQVEHFGGMLAPSLKLSITGEKTKIIHEKKQGVFK</sequence>
<dbReference type="GO" id="GO:0046872">
    <property type="term" value="F:metal ion binding"/>
    <property type="evidence" value="ECO:0007669"/>
    <property type="project" value="UniProtKB-KW"/>
</dbReference>
<feature type="binding site" evidence="4">
    <location>
        <position position="303"/>
    </location>
    <ligand>
        <name>Ca(2+)</name>
        <dbReference type="ChEBI" id="CHEBI:29108"/>
        <label>1</label>
    </ligand>
</feature>
<evidence type="ECO:0000256" key="6">
    <source>
        <dbReference type="RuleBase" id="RU361220"/>
    </source>
</evidence>
<dbReference type="Gene3D" id="2.115.10.20">
    <property type="entry name" value="Glycosyl hydrolase domain, family 43"/>
    <property type="match status" value="1"/>
</dbReference>
<proteinExistence type="inferred from homology"/>
<feature type="binding site" evidence="3">
    <location>
        <position position="77"/>
    </location>
    <ligand>
        <name>substrate</name>
    </ligand>
</feature>
<evidence type="ECO:0000256" key="5">
    <source>
        <dbReference type="PIRSR" id="PIRSR603469-4"/>
    </source>
</evidence>
<comment type="similarity">
    <text evidence="1 6">Belongs to the glycosyl hydrolase 68 family.</text>
</comment>
<dbReference type="SUPFAM" id="SSF75005">
    <property type="entry name" value="Arabinanase/levansucrase/invertase"/>
    <property type="match status" value="1"/>
</dbReference>
<keyword evidence="4" id="KW-0479">Metal-binding</keyword>
<evidence type="ECO:0000313" key="7">
    <source>
        <dbReference type="EMBL" id="SDP83495.1"/>
    </source>
</evidence>
<feature type="active site" description="Nucleophile" evidence="2">
    <location>
        <position position="78"/>
    </location>
</feature>
<evidence type="ECO:0000256" key="2">
    <source>
        <dbReference type="PIRSR" id="PIRSR603469-1"/>
    </source>
</evidence>
<gene>
    <name evidence="7" type="ORF">SAMN05216565_10883</name>
</gene>